<feature type="repeat" description="PPR" evidence="4">
    <location>
        <begin position="318"/>
        <end position="352"/>
    </location>
</feature>
<dbReference type="Pfam" id="PF13041">
    <property type="entry name" value="PPR_2"/>
    <property type="match status" value="3"/>
</dbReference>
<dbReference type="InterPro" id="IPR004821">
    <property type="entry name" value="Cyt_trans-like"/>
</dbReference>
<dbReference type="NCBIfam" id="TIGR00125">
    <property type="entry name" value="cyt_tran_rel"/>
    <property type="match status" value="1"/>
</dbReference>
<sequence>MARVSHSRKRTRAPSNSNSKPTSQTQPPPPELTDRPVRVYADGIFDLFHFGHARALEQAKLLFPNTYLLVGCCNDELTNRYKGKTVMTQDERYESLRHCKPRSHPPPPPPRLSPRLVDATVSRCPSDALAITFFLWCARCPAYFHPPSSFDRLLPAAARLASRLRTAPAILHQLRALGCPIRPHTFLLLLRLYWRGGIYPLVLQLFDQMPLWGFHPNAFARNVVLDVLLRTRHHHSALCFLRDNPSPNYLTYAILLTHLCRSGNWPGVRACFLAMLHQGFLPSAASLNAVFACCTKLAATSELLQLLGFTLVSGYQLTSAMWTCLIARLCREGKLDEAIRMLAKMLASGSPPTVVTYTPIVRALYRAGRHDIATELFASMSSTNCSPDLVLHNVLMDCMTKDKRYDAALGVYLNLHESQMKPDAYTLSTLVRALHLSRNVSLLPRLFLDSADIPYDLVACNSVLNALRKSGFPSQAVQFFINMIKCDIRPDSYSYVGLLDSLCQLGRIDHAINVYHSIVSSDPDSNAYVHAAILCGLVKKGHNRMALMILNEAVRQNYALDAVCYTVVLHGLLQAHLIEEACMLFDKMKRSGMASNTCTYNIMLRGLCRTRDTHALKWFLREMECSDVEMDSISYNILVVFLIKLQHISSATALVREMVNLGMELSAKTSSLISQSMGHEYVLEDANIAENDHSDSTNDLLACSAS</sequence>
<feature type="repeat" description="PPR" evidence="4">
    <location>
        <begin position="596"/>
        <end position="630"/>
    </location>
</feature>
<feature type="repeat" description="PPR" evidence="4">
    <location>
        <begin position="353"/>
        <end position="387"/>
    </location>
</feature>
<evidence type="ECO:0000259" key="6">
    <source>
        <dbReference type="Pfam" id="PF01467"/>
    </source>
</evidence>
<feature type="repeat" description="PPR" evidence="4">
    <location>
        <begin position="491"/>
        <end position="525"/>
    </location>
</feature>
<name>B9G769_ORYSJ</name>
<dbReference type="InterPro" id="IPR002885">
    <property type="entry name" value="PPR_rpt"/>
</dbReference>
<gene>
    <name evidence="7" type="ORF">OsJ_32592</name>
</gene>
<dbReference type="GO" id="GO:0003824">
    <property type="term" value="F:catalytic activity"/>
    <property type="evidence" value="ECO:0007669"/>
    <property type="project" value="InterPro"/>
</dbReference>
<protein>
    <recommendedName>
        <fullName evidence="6">Cytidyltransferase-like domain-containing protein</fullName>
    </recommendedName>
</protein>
<dbReference type="SUPFAM" id="SSF52374">
    <property type="entry name" value="Nucleotidylyl transferase"/>
    <property type="match status" value="1"/>
</dbReference>
<reference evidence="7" key="2">
    <citation type="submission" date="2008-12" db="EMBL/GenBank/DDBJ databases">
        <title>Improved gene annotation of the rice (Oryza sativa) genomes.</title>
        <authorList>
            <person name="Wang J."/>
            <person name="Li R."/>
            <person name="Fan W."/>
            <person name="Huang Q."/>
            <person name="Zhang J."/>
            <person name="Zhou Y."/>
            <person name="Hu Y."/>
            <person name="Zi S."/>
            <person name="Li J."/>
            <person name="Ni P."/>
            <person name="Zheng H."/>
            <person name="Zhang Y."/>
            <person name="Zhao M."/>
            <person name="Hao Q."/>
            <person name="McDermott J."/>
            <person name="Samudrala R."/>
            <person name="Kristiansen K."/>
            <person name="Wong G.K.-S."/>
        </authorList>
    </citation>
    <scope>NUCLEOTIDE SEQUENCE</scope>
</reference>
<feature type="region of interest" description="Disordered" evidence="5">
    <location>
        <begin position="92"/>
        <end position="114"/>
    </location>
</feature>
<dbReference type="NCBIfam" id="TIGR00756">
    <property type="entry name" value="PPR"/>
    <property type="match status" value="8"/>
</dbReference>
<proteinExistence type="inferred from homology"/>
<comment type="similarity">
    <text evidence="1">Belongs to the PPR family. P subfamily.</text>
</comment>
<dbReference type="InterPro" id="IPR014729">
    <property type="entry name" value="Rossmann-like_a/b/a_fold"/>
</dbReference>
<dbReference type="Gene3D" id="3.40.50.620">
    <property type="entry name" value="HUPs"/>
    <property type="match status" value="1"/>
</dbReference>
<dbReference type="Pfam" id="PF01467">
    <property type="entry name" value="CTP_transf_like"/>
    <property type="match status" value="1"/>
</dbReference>
<dbReference type="SUPFAM" id="SSF48452">
    <property type="entry name" value="TPR-like"/>
    <property type="match status" value="1"/>
</dbReference>
<dbReference type="InterPro" id="IPR011990">
    <property type="entry name" value="TPR-like_helical_dom_sf"/>
</dbReference>
<accession>B9G769</accession>
<feature type="repeat" description="PPR" evidence="4">
    <location>
        <begin position="248"/>
        <end position="282"/>
    </location>
</feature>
<feature type="region of interest" description="Disordered" evidence="5">
    <location>
        <begin position="1"/>
        <end position="35"/>
    </location>
</feature>
<dbReference type="PANTHER" id="PTHR47447:SF28">
    <property type="entry name" value="PENTACOTRIPEPTIDE-REPEAT REGION OF PRORP DOMAIN-CONTAINING PROTEIN"/>
    <property type="match status" value="1"/>
</dbReference>
<dbReference type="AlphaFoldDB" id="B9G769"/>
<evidence type="ECO:0000256" key="1">
    <source>
        <dbReference type="ARBA" id="ARBA00007626"/>
    </source>
</evidence>
<dbReference type="EMBL" id="CM000147">
    <property type="protein sequence ID" value="EEE51466.1"/>
    <property type="molecule type" value="Genomic_DNA"/>
</dbReference>
<keyword evidence="3" id="KW-0809">Transit peptide</keyword>
<dbReference type="PROSITE" id="PS51375">
    <property type="entry name" value="PPR"/>
    <property type="match status" value="9"/>
</dbReference>
<dbReference type="PANTHER" id="PTHR47447">
    <property type="entry name" value="OS03G0856100 PROTEIN"/>
    <property type="match status" value="1"/>
</dbReference>
<dbReference type="Gene3D" id="1.25.40.10">
    <property type="entry name" value="Tetratricopeptide repeat domain"/>
    <property type="match status" value="4"/>
</dbReference>
<feature type="repeat" description="PPR" evidence="4">
    <location>
        <begin position="631"/>
        <end position="665"/>
    </location>
</feature>
<evidence type="ECO:0000256" key="5">
    <source>
        <dbReference type="SAM" id="MobiDB-lite"/>
    </source>
</evidence>
<evidence type="ECO:0000256" key="3">
    <source>
        <dbReference type="ARBA" id="ARBA00022946"/>
    </source>
</evidence>
<feature type="repeat" description="PPR" evidence="4">
    <location>
        <begin position="388"/>
        <end position="422"/>
    </location>
</feature>
<feature type="domain" description="Cytidyltransferase-like" evidence="6">
    <location>
        <begin position="40"/>
        <end position="102"/>
    </location>
</feature>
<evidence type="ECO:0000256" key="2">
    <source>
        <dbReference type="ARBA" id="ARBA00022737"/>
    </source>
</evidence>
<organism evidence="7">
    <name type="scientific">Oryza sativa subsp. japonica</name>
    <name type="common">Rice</name>
    <dbReference type="NCBI Taxonomy" id="39947"/>
    <lineage>
        <taxon>Eukaryota</taxon>
        <taxon>Viridiplantae</taxon>
        <taxon>Streptophyta</taxon>
        <taxon>Embryophyta</taxon>
        <taxon>Tracheophyta</taxon>
        <taxon>Spermatophyta</taxon>
        <taxon>Magnoliopsida</taxon>
        <taxon>Liliopsida</taxon>
        <taxon>Poales</taxon>
        <taxon>Poaceae</taxon>
        <taxon>BOP clade</taxon>
        <taxon>Oryzoideae</taxon>
        <taxon>Oryzeae</taxon>
        <taxon>Oryzinae</taxon>
        <taxon>Oryza</taxon>
        <taxon>Oryza sativa</taxon>
    </lineage>
</organism>
<evidence type="ECO:0000256" key="4">
    <source>
        <dbReference type="PROSITE-ProRule" id="PRU00708"/>
    </source>
</evidence>
<reference evidence="7" key="1">
    <citation type="journal article" date="2005" name="PLoS Biol.">
        <title>The genomes of Oryza sativa: a history of duplications.</title>
        <authorList>
            <person name="Yu J."/>
            <person name="Wang J."/>
            <person name="Lin W."/>
            <person name="Li S."/>
            <person name="Li H."/>
            <person name="Zhou J."/>
            <person name="Ni P."/>
            <person name="Dong W."/>
            <person name="Hu S."/>
            <person name="Zeng C."/>
            <person name="Zhang J."/>
            <person name="Zhang Y."/>
            <person name="Li R."/>
            <person name="Xu Z."/>
            <person name="Li S."/>
            <person name="Li X."/>
            <person name="Zheng H."/>
            <person name="Cong L."/>
            <person name="Lin L."/>
            <person name="Yin J."/>
            <person name="Geng J."/>
            <person name="Li G."/>
            <person name="Shi J."/>
            <person name="Liu J."/>
            <person name="Lv H."/>
            <person name="Li J."/>
            <person name="Wang J."/>
            <person name="Deng Y."/>
            <person name="Ran L."/>
            <person name="Shi X."/>
            <person name="Wang X."/>
            <person name="Wu Q."/>
            <person name="Li C."/>
            <person name="Ren X."/>
            <person name="Wang J."/>
            <person name="Wang X."/>
            <person name="Li D."/>
            <person name="Liu D."/>
            <person name="Zhang X."/>
            <person name="Ji Z."/>
            <person name="Zhao W."/>
            <person name="Sun Y."/>
            <person name="Zhang Z."/>
            <person name="Bao J."/>
            <person name="Han Y."/>
            <person name="Dong L."/>
            <person name="Ji J."/>
            <person name="Chen P."/>
            <person name="Wu S."/>
            <person name="Liu J."/>
            <person name="Xiao Y."/>
            <person name="Bu D."/>
            <person name="Tan J."/>
            <person name="Yang L."/>
            <person name="Ye C."/>
            <person name="Zhang J."/>
            <person name="Xu J."/>
            <person name="Zhou Y."/>
            <person name="Yu Y."/>
            <person name="Zhang B."/>
            <person name="Zhuang S."/>
            <person name="Wei H."/>
            <person name="Liu B."/>
            <person name="Lei M."/>
            <person name="Yu H."/>
            <person name="Li Y."/>
            <person name="Xu H."/>
            <person name="Wei S."/>
            <person name="He X."/>
            <person name="Fang L."/>
            <person name="Zhang Z."/>
            <person name="Zhang Y."/>
            <person name="Huang X."/>
            <person name="Su Z."/>
            <person name="Tong W."/>
            <person name="Li J."/>
            <person name="Tong Z."/>
            <person name="Li S."/>
            <person name="Ye J."/>
            <person name="Wang L."/>
            <person name="Fang L."/>
            <person name="Lei T."/>
            <person name="Chen C."/>
            <person name="Chen H."/>
            <person name="Xu Z."/>
            <person name="Li H."/>
            <person name="Huang H."/>
            <person name="Zhang F."/>
            <person name="Xu H."/>
            <person name="Li N."/>
            <person name="Zhao C."/>
            <person name="Li S."/>
            <person name="Dong L."/>
            <person name="Huang Y."/>
            <person name="Li L."/>
            <person name="Xi Y."/>
            <person name="Qi Q."/>
            <person name="Li W."/>
            <person name="Zhang B."/>
            <person name="Hu W."/>
            <person name="Zhang Y."/>
            <person name="Tian X."/>
            <person name="Jiao Y."/>
            <person name="Liang X."/>
            <person name="Jin J."/>
            <person name="Gao L."/>
            <person name="Zheng W."/>
            <person name="Hao B."/>
            <person name="Liu S."/>
            <person name="Wang W."/>
            <person name="Yuan L."/>
            <person name="Cao M."/>
            <person name="McDermott J."/>
            <person name="Samudrala R."/>
            <person name="Wang J."/>
            <person name="Wong G.K."/>
            <person name="Yang H."/>
        </authorList>
    </citation>
    <scope>NUCLEOTIDE SEQUENCE [LARGE SCALE GENOMIC DNA]</scope>
</reference>
<evidence type="ECO:0000313" key="7">
    <source>
        <dbReference type="EMBL" id="EEE51466.1"/>
    </source>
</evidence>
<feature type="compositionally biased region" description="Basic residues" evidence="5">
    <location>
        <begin position="1"/>
        <end position="12"/>
    </location>
</feature>
<feature type="repeat" description="PPR" evidence="4">
    <location>
        <begin position="456"/>
        <end position="490"/>
    </location>
</feature>
<keyword evidence="2" id="KW-0677">Repeat</keyword>
<dbReference type="Proteomes" id="UP000007752">
    <property type="component" value="Chromosome 10"/>
</dbReference>
<feature type="repeat" description="PPR" evidence="4">
    <location>
        <begin position="561"/>
        <end position="595"/>
    </location>
</feature>